<reference evidence="4" key="1">
    <citation type="journal article" date="2019" name="Int. J. Syst. Evol. Microbiol.">
        <title>The Global Catalogue of Microorganisms (GCM) 10K type strain sequencing project: providing services to taxonomists for standard genome sequencing and annotation.</title>
        <authorList>
            <consortium name="The Broad Institute Genomics Platform"/>
            <consortium name="The Broad Institute Genome Sequencing Center for Infectious Disease"/>
            <person name="Wu L."/>
            <person name="Ma J."/>
        </authorList>
    </citation>
    <scope>NUCLEOTIDE SEQUENCE [LARGE SCALE GENOMIC DNA]</scope>
    <source>
        <strain evidence="4">CGMCC 1.10759</strain>
    </source>
</reference>
<dbReference type="SUPFAM" id="SSF46689">
    <property type="entry name" value="Homeodomain-like"/>
    <property type="match status" value="1"/>
</dbReference>
<feature type="domain" description="HTH rpiR-type" evidence="2">
    <location>
        <begin position="13"/>
        <end position="89"/>
    </location>
</feature>
<dbReference type="InterPro" id="IPR047640">
    <property type="entry name" value="RpiR-like"/>
</dbReference>
<feature type="region of interest" description="Disordered" evidence="1">
    <location>
        <begin position="299"/>
        <end position="326"/>
    </location>
</feature>
<evidence type="ECO:0000256" key="1">
    <source>
        <dbReference type="SAM" id="MobiDB-lite"/>
    </source>
</evidence>
<protein>
    <submittedName>
        <fullName evidence="3">MurR/RpiR family transcriptional regulator</fullName>
    </submittedName>
</protein>
<dbReference type="EMBL" id="JBHSDU010000014">
    <property type="protein sequence ID" value="MFC4312756.1"/>
    <property type="molecule type" value="Genomic_DNA"/>
</dbReference>
<dbReference type="PROSITE" id="PS51071">
    <property type="entry name" value="HTH_RPIR"/>
    <property type="match status" value="1"/>
</dbReference>
<sequence>MDKDSSTQARHVHRYQSLIQSRSAELSTAEQAVAAHLAAHPEQLPFETADSIAKRLGVSSMTVGRTLKALGYQGLGELRSEMRSEMPDATRAPWVKRGATATAPVPKNLERARAMRAELEAVESVHALAETPMWREVVKVIAAADKVFVAGFQTERGLAMAFADQLAYVRPGVRYLSVDSRAFADLKTEASSRSCLLMIDCRRYSRWFRLLAQKATTLKVPLVLATDAYCRWASEVTPHALQVRTDSGRFWDNNAPITSLLNLLVEDVIEQLGDSVYEHLDAATEFGTTFVGFDRVHRQRGAEDEKSSRKAGQRGATKNGTRAKGR</sequence>
<dbReference type="InterPro" id="IPR036388">
    <property type="entry name" value="WH-like_DNA-bd_sf"/>
</dbReference>
<accession>A0ABV8SYU0</accession>
<dbReference type="InterPro" id="IPR009057">
    <property type="entry name" value="Homeodomain-like_sf"/>
</dbReference>
<evidence type="ECO:0000313" key="4">
    <source>
        <dbReference type="Proteomes" id="UP001595904"/>
    </source>
</evidence>
<dbReference type="Pfam" id="PF01418">
    <property type="entry name" value="HTH_6"/>
    <property type="match status" value="1"/>
</dbReference>
<dbReference type="InterPro" id="IPR000281">
    <property type="entry name" value="HTH_RpiR"/>
</dbReference>
<dbReference type="RefSeq" id="WP_380602421.1">
    <property type="nucleotide sequence ID" value="NZ_JBHSDU010000014.1"/>
</dbReference>
<organism evidence="3 4">
    <name type="scientific">Steroidobacter flavus</name>
    <dbReference type="NCBI Taxonomy" id="1842136"/>
    <lineage>
        <taxon>Bacteria</taxon>
        <taxon>Pseudomonadati</taxon>
        <taxon>Pseudomonadota</taxon>
        <taxon>Gammaproteobacteria</taxon>
        <taxon>Steroidobacterales</taxon>
        <taxon>Steroidobacteraceae</taxon>
        <taxon>Steroidobacter</taxon>
    </lineage>
</organism>
<dbReference type="Proteomes" id="UP001595904">
    <property type="component" value="Unassembled WGS sequence"/>
</dbReference>
<dbReference type="Gene3D" id="1.10.10.10">
    <property type="entry name" value="Winged helix-like DNA-binding domain superfamily/Winged helix DNA-binding domain"/>
    <property type="match status" value="1"/>
</dbReference>
<name>A0ABV8SYU0_9GAMM</name>
<evidence type="ECO:0000313" key="3">
    <source>
        <dbReference type="EMBL" id="MFC4312756.1"/>
    </source>
</evidence>
<proteinExistence type="predicted"/>
<dbReference type="Gene3D" id="3.40.50.10490">
    <property type="entry name" value="Glucose-6-phosphate isomerase like protein, domain 1"/>
    <property type="match status" value="1"/>
</dbReference>
<keyword evidence="4" id="KW-1185">Reference proteome</keyword>
<gene>
    <name evidence="3" type="ORF">ACFPN2_26965</name>
</gene>
<dbReference type="PANTHER" id="PTHR30514">
    <property type="entry name" value="GLUCOKINASE"/>
    <property type="match status" value="1"/>
</dbReference>
<dbReference type="PANTHER" id="PTHR30514:SF18">
    <property type="entry name" value="RPIR-FAMILY TRANSCRIPTIONAL REGULATOR"/>
    <property type="match status" value="1"/>
</dbReference>
<evidence type="ECO:0000259" key="2">
    <source>
        <dbReference type="PROSITE" id="PS51071"/>
    </source>
</evidence>
<feature type="compositionally biased region" description="Basic and acidic residues" evidence="1">
    <location>
        <begin position="299"/>
        <end position="308"/>
    </location>
</feature>
<comment type="caution">
    <text evidence="3">The sequence shown here is derived from an EMBL/GenBank/DDBJ whole genome shotgun (WGS) entry which is preliminary data.</text>
</comment>